<evidence type="ECO:0000256" key="2">
    <source>
        <dbReference type="SAM" id="SignalP"/>
    </source>
</evidence>
<dbReference type="AlphaFoldDB" id="A0A8C7WP24"/>
<reference evidence="3" key="1">
    <citation type="submission" date="2025-08" db="UniProtKB">
        <authorList>
            <consortium name="Ensembl"/>
        </authorList>
    </citation>
    <scope>IDENTIFICATION</scope>
</reference>
<keyword evidence="1" id="KW-0472">Membrane</keyword>
<evidence type="ECO:0000313" key="4">
    <source>
        <dbReference type="Proteomes" id="UP000694383"/>
    </source>
</evidence>
<evidence type="ECO:0000256" key="1">
    <source>
        <dbReference type="SAM" id="Phobius"/>
    </source>
</evidence>
<keyword evidence="4" id="KW-1185">Reference proteome</keyword>
<feature type="signal peptide" evidence="2">
    <location>
        <begin position="1"/>
        <end position="21"/>
    </location>
</feature>
<sequence>TINLKLIVISILLTFVPPVREIPQEHVIFSTEWLTSQLMKKNEDSSERGFYFVFCWTPILLKIIFTGIGR</sequence>
<keyword evidence="1" id="KW-1133">Transmembrane helix</keyword>
<feature type="transmembrane region" description="Helical" evidence="1">
    <location>
        <begin position="49"/>
        <end position="68"/>
    </location>
</feature>
<dbReference type="Proteomes" id="UP000694383">
    <property type="component" value="Unplaced"/>
</dbReference>
<reference evidence="3" key="2">
    <citation type="submission" date="2025-09" db="UniProtKB">
        <authorList>
            <consortium name="Ensembl"/>
        </authorList>
    </citation>
    <scope>IDENTIFICATION</scope>
</reference>
<name>A0A8C7WP24_9TELE</name>
<feature type="chain" id="PRO_5034467445" evidence="2">
    <location>
        <begin position="22"/>
        <end position="70"/>
    </location>
</feature>
<keyword evidence="1" id="KW-0812">Transmembrane</keyword>
<organism evidence="3 4">
    <name type="scientific">Oryzias sinensis</name>
    <name type="common">Chinese medaka</name>
    <dbReference type="NCBI Taxonomy" id="183150"/>
    <lineage>
        <taxon>Eukaryota</taxon>
        <taxon>Metazoa</taxon>
        <taxon>Chordata</taxon>
        <taxon>Craniata</taxon>
        <taxon>Vertebrata</taxon>
        <taxon>Euteleostomi</taxon>
        <taxon>Actinopterygii</taxon>
        <taxon>Neopterygii</taxon>
        <taxon>Teleostei</taxon>
        <taxon>Neoteleostei</taxon>
        <taxon>Acanthomorphata</taxon>
        <taxon>Ovalentaria</taxon>
        <taxon>Atherinomorphae</taxon>
        <taxon>Beloniformes</taxon>
        <taxon>Adrianichthyidae</taxon>
        <taxon>Oryziinae</taxon>
        <taxon>Oryzias</taxon>
    </lineage>
</organism>
<evidence type="ECO:0000313" key="3">
    <source>
        <dbReference type="Ensembl" id="ENSOSIP00000001215.1"/>
    </source>
</evidence>
<dbReference type="Ensembl" id="ENSOSIT00000001300.1">
    <property type="protein sequence ID" value="ENSOSIP00000001215.1"/>
    <property type="gene ID" value="ENSOSIG00000000655.1"/>
</dbReference>
<proteinExistence type="predicted"/>
<protein>
    <submittedName>
        <fullName evidence="3">Uncharacterized protein</fullName>
    </submittedName>
</protein>
<accession>A0A8C7WP24</accession>
<keyword evidence="2" id="KW-0732">Signal</keyword>